<evidence type="ECO:0000259" key="21">
    <source>
        <dbReference type="Pfam" id="PF24621"/>
    </source>
</evidence>
<evidence type="ECO:0000256" key="9">
    <source>
        <dbReference type="ARBA" id="ARBA00017684"/>
    </source>
</evidence>
<dbReference type="GO" id="GO:0008652">
    <property type="term" value="P:amino acid biosynthetic process"/>
    <property type="evidence" value="ECO:0007669"/>
    <property type="project" value="UniProtKB-KW"/>
</dbReference>
<dbReference type="FunFam" id="3.40.50.1970:FF:000007">
    <property type="entry name" value="Pentafunctional AROM polypeptide"/>
    <property type="match status" value="1"/>
</dbReference>
<comment type="cofactor">
    <cofactor evidence="3">
        <name>Co(2+)</name>
        <dbReference type="ChEBI" id="CHEBI:48828"/>
    </cofactor>
</comment>
<evidence type="ECO:0000256" key="18">
    <source>
        <dbReference type="ARBA" id="ARBA00023285"/>
    </source>
</evidence>
<dbReference type="Gene3D" id="1.20.1090.10">
    <property type="entry name" value="Dehydroquinate synthase-like - alpha domain"/>
    <property type="match status" value="1"/>
</dbReference>
<dbReference type="GO" id="GO:0046872">
    <property type="term" value="F:metal ion binding"/>
    <property type="evidence" value="ECO:0007669"/>
    <property type="project" value="UniProtKB-KW"/>
</dbReference>
<keyword evidence="13" id="KW-0547">Nucleotide-binding</keyword>
<dbReference type="GO" id="GO:0000166">
    <property type="term" value="F:nucleotide binding"/>
    <property type="evidence" value="ECO:0007669"/>
    <property type="project" value="UniProtKB-KW"/>
</dbReference>
<evidence type="ECO:0000259" key="20">
    <source>
        <dbReference type="Pfam" id="PF01761"/>
    </source>
</evidence>
<feature type="domain" description="3-dehydroquinate synthase C-terminal" evidence="21">
    <location>
        <begin position="185"/>
        <end position="329"/>
    </location>
</feature>
<dbReference type="InterPro" id="IPR056179">
    <property type="entry name" value="DHQS_C"/>
</dbReference>
<dbReference type="GO" id="GO:0005737">
    <property type="term" value="C:cytoplasm"/>
    <property type="evidence" value="ECO:0007669"/>
    <property type="project" value="UniProtKB-SubCell"/>
</dbReference>
<comment type="pathway">
    <text evidence="6">Metabolic intermediate biosynthesis; chorismate biosynthesis; chorismate from D-erythrose 4-phosphate and phosphoenolpyruvate: step 2/7.</text>
</comment>
<keyword evidence="11" id="KW-0028">Amino-acid biosynthesis</keyword>
<dbReference type="Proteomes" id="UP000319836">
    <property type="component" value="Unassembled WGS sequence"/>
</dbReference>
<dbReference type="GO" id="GO:0009073">
    <property type="term" value="P:aromatic amino acid family biosynthetic process"/>
    <property type="evidence" value="ECO:0007669"/>
    <property type="project" value="UniProtKB-KW"/>
</dbReference>
<evidence type="ECO:0000256" key="2">
    <source>
        <dbReference type="ARBA" id="ARBA00001911"/>
    </source>
</evidence>
<dbReference type="GO" id="GO:0003856">
    <property type="term" value="F:3-dehydroquinate synthase activity"/>
    <property type="evidence" value="ECO:0007669"/>
    <property type="project" value="UniProtKB-UniRule"/>
</dbReference>
<dbReference type="NCBIfam" id="TIGR01357">
    <property type="entry name" value="aroB"/>
    <property type="match status" value="1"/>
</dbReference>
<evidence type="ECO:0000256" key="7">
    <source>
        <dbReference type="ARBA" id="ARBA00005412"/>
    </source>
</evidence>
<evidence type="ECO:0000256" key="12">
    <source>
        <dbReference type="ARBA" id="ARBA00022723"/>
    </source>
</evidence>
<dbReference type="PANTHER" id="PTHR43622">
    <property type="entry name" value="3-DEHYDROQUINATE SYNTHASE"/>
    <property type="match status" value="1"/>
</dbReference>
<evidence type="ECO:0000256" key="4">
    <source>
        <dbReference type="ARBA" id="ARBA00001947"/>
    </source>
</evidence>
<dbReference type="GO" id="GO:0009423">
    <property type="term" value="P:chorismate biosynthetic process"/>
    <property type="evidence" value="ECO:0007669"/>
    <property type="project" value="UniProtKB-UniRule"/>
</dbReference>
<sequence length="352" mass="37468">MSLDLLVRFPGRAPTCRILVARGALDRLGRATRRATGATRVALITDRRVGRLHGRRAIAALRGAGCEVATITVPAGERAKSARELARVWRALAGLEVGRGDAVVALGGGALLDAAGFAAASWLRGIPWVGAPTTLLAQVDASVGGKTAIDLPSGKNLVGAFHQPALVLADPDTLATLPARQLRAGLAEVVKMGMAVDATLFRWVERHAAVLSRGDPRALAEVARRALRAKLRVVRRDVFEREGGPRTALNYVHTLGHAIEAAQGFRGLLHGEAVAIGMRAAAALSERVDGLSPRARVRQDALLDALGLPRRIPGTPLARLERSMRRDKKRVGGEIRWVLTPRMGHASVPRPI</sequence>
<comment type="similarity">
    <text evidence="7">Belongs to the sugar phosphate cyclases superfamily. Dehydroquinate synthase family.</text>
</comment>
<dbReference type="CDD" id="cd08195">
    <property type="entry name" value="DHQS"/>
    <property type="match status" value="1"/>
</dbReference>
<name>A0A538U8V4_UNCEI</name>
<evidence type="ECO:0000256" key="17">
    <source>
        <dbReference type="ARBA" id="ARBA00023239"/>
    </source>
</evidence>
<evidence type="ECO:0000256" key="6">
    <source>
        <dbReference type="ARBA" id="ARBA00004661"/>
    </source>
</evidence>
<feature type="domain" description="3-dehydroquinate synthase N-terminal" evidence="20">
    <location>
        <begin position="71"/>
        <end position="183"/>
    </location>
</feature>
<reference evidence="22 23" key="1">
    <citation type="journal article" date="2019" name="Nat. Microbiol.">
        <title>Mediterranean grassland soil C-N compound turnover is dependent on rainfall and depth, and is mediated by genomically divergent microorganisms.</title>
        <authorList>
            <person name="Diamond S."/>
            <person name="Andeer P.F."/>
            <person name="Li Z."/>
            <person name="Crits-Christoph A."/>
            <person name="Burstein D."/>
            <person name="Anantharaman K."/>
            <person name="Lane K.R."/>
            <person name="Thomas B.C."/>
            <person name="Pan C."/>
            <person name="Northen T.R."/>
            <person name="Banfield J.F."/>
        </authorList>
    </citation>
    <scope>NUCLEOTIDE SEQUENCE [LARGE SCALE GENOMIC DNA]</scope>
    <source>
        <strain evidence="22">WS_10</strain>
    </source>
</reference>
<keyword evidence="15" id="KW-0520">NAD</keyword>
<proteinExistence type="inferred from homology"/>
<dbReference type="Pfam" id="PF01761">
    <property type="entry name" value="DHQ_synthase"/>
    <property type="match status" value="1"/>
</dbReference>
<gene>
    <name evidence="22" type="primary">aroB</name>
    <name evidence="22" type="ORF">E6K80_02990</name>
</gene>
<evidence type="ECO:0000256" key="10">
    <source>
        <dbReference type="ARBA" id="ARBA00022490"/>
    </source>
</evidence>
<comment type="cofactor">
    <cofactor evidence="2">
        <name>NAD(+)</name>
        <dbReference type="ChEBI" id="CHEBI:57540"/>
    </cofactor>
</comment>
<dbReference type="PIRSF" id="PIRSF001455">
    <property type="entry name" value="DHQ_synth"/>
    <property type="match status" value="1"/>
</dbReference>
<dbReference type="InterPro" id="IPR016037">
    <property type="entry name" value="DHQ_synth_AroB"/>
</dbReference>
<comment type="catalytic activity">
    <reaction evidence="1">
        <text>7-phospho-2-dehydro-3-deoxy-D-arabino-heptonate = 3-dehydroquinate + phosphate</text>
        <dbReference type="Rhea" id="RHEA:21968"/>
        <dbReference type="ChEBI" id="CHEBI:32364"/>
        <dbReference type="ChEBI" id="CHEBI:43474"/>
        <dbReference type="ChEBI" id="CHEBI:58394"/>
        <dbReference type="EC" id="4.2.3.4"/>
    </reaction>
</comment>
<keyword evidence="10" id="KW-0963">Cytoplasm</keyword>
<keyword evidence="16" id="KW-0057">Aromatic amino acid biosynthesis</keyword>
<dbReference type="Gene3D" id="3.40.50.1970">
    <property type="match status" value="1"/>
</dbReference>
<dbReference type="InterPro" id="IPR030960">
    <property type="entry name" value="DHQS/DOIS_N"/>
</dbReference>
<evidence type="ECO:0000256" key="14">
    <source>
        <dbReference type="ARBA" id="ARBA00022833"/>
    </source>
</evidence>
<keyword evidence="17 22" id="KW-0456">Lyase</keyword>
<evidence type="ECO:0000313" key="23">
    <source>
        <dbReference type="Proteomes" id="UP000319836"/>
    </source>
</evidence>
<dbReference type="PANTHER" id="PTHR43622:SF7">
    <property type="entry name" value="3-DEHYDROQUINATE SYNTHASE, CHLOROPLASTIC"/>
    <property type="match status" value="1"/>
</dbReference>
<dbReference type="EC" id="4.2.3.4" evidence="8 19"/>
<organism evidence="22 23">
    <name type="scientific">Eiseniibacteriota bacterium</name>
    <dbReference type="NCBI Taxonomy" id="2212470"/>
    <lineage>
        <taxon>Bacteria</taxon>
        <taxon>Candidatus Eiseniibacteriota</taxon>
    </lineage>
</organism>
<evidence type="ECO:0000313" key="22">
    <source>
        <dbReference type="EMBL" id="TMQ72323.1"/>
    </source>
</evidence>
<evidence type="ECO:0000256" key="8">
    <source>
        <dbReference type="ARBA" id="ARBA00013031"/>
    </source>
</evidence>
<evidence type="ECO:0000256" key="1">
    <source>
        <dbReference type="ARBA" id="ARBA00001393"/>
    </source>
</evidence>
<evidence type="ECO:0000256" key="13">
    <source>
        <dbReference type="ARBA" id="ARBA00022741"/>
    </source>
</evidence>
<keyword evidence="12" id="KW-0479">Metal-binding</keyword>
<dbReference type="InterPro" id="IPR030963">
    <property type="entry name" value="DHQ_synth_fam"/>
</dbReference>
<protein>
    <recommendedName>
        <fullName evidence="9 19">3-dehydroquinate synthase</fullName>
        <ecNumber evidence="8 19">4.2.3.4</ecNumber>
    </recommendedName>
</protein>
<evidence type="ECO:0000256" key="16">
    <source>
        <dbReference type="ARBA" id="ARBA00023141"/>
    </source>
</evidence>
<comment type="subcellular location">
    <subcellularLocation>
        <location evidence="5">Cytoplasm</location>
    </subcellularLocation>
</comment>
<comment type="cofactor">
    <cofactor evidence="4">
        <name>Zn(2+)</name>
        <dbReference type="ChEBI" id="CHEBI:29105"/>
    </cofactor>
</comment>
<evidence type="ECO:0000256" key="19">
    <source>
        <dbReference type="NCBIfam" id="TIGR01357"/>
    </source>
</evidence>
<keyword evidence="18" id="KW-0170">Cobalt</keyword>
<feature type="non-terminal residue" evidence="22">
    <location>
        <position position="352"/>
    </location>
</feature>
<dbReference type="SUPFAM" id="SSF56796">
    <property type="entry name" value="Dehydroquinate synthase-like"/>
    <property type="match status" value="1"/>
</dbReference>
<keyword evidence="14" id="KW-0862">Zinc</keyword>
<evidence type="ECO:0000256" key="3">
    <source>
        <dbReference type="ARBA" id="ARBA00001941"/>
    </source>
</evidence>
<comment type="caution">
    <text evidence="22">The sequence shown here is derived from an EMBL/GenBank/DDBJ whole genome shotgun (WGS) entry which is preliminary data.</text>
</comment>
<accession>A0A538U8V4</accession>
<dbReference type="InterPro" id="IPR050071">
    <property type="entry name" value="Dehydroquinate_synthase"/>
</dbReference>
<evidence type="ECO:0000256" key="11">
    <source>
        <dbReference type="ARBA" id="ARBA00022605"/>
    </source>
</evidence>
<dbReference type="Pfam" id="PF24621">
    <property type="entry name" value="DHQS_C"/>
    <property type="match status" value="1"/>
</dbReference>
<evidence type="ECO:0000256" key="5">
    <source>
        <dbReference type="ARBA" id="ARBA00004496"/>
    </source>
</evidence>
<dbReference type="AlphaFoldDB" id="A0A538U8V4"/>
<dbReference type="EMBL" id="VBPA01000066">
    <property type="protein sequence ID" value="TMQ72323.1"/>
    <property type="molecule type" value="Genomic_DNA"/>
</dbReference>
<evidence type="ECO:0000256" key="15">
    <source>
        <dbReference type="ARBA" id="ARBA00023027"/>
    </source>
</evidence>